<dbReference type="PANTHER" id="PTHR43280:SF28">
    <property type="entry name" value="HTH-TYPE TRANSCRIPTIONAL ACTIVATOR RHAS"/>
    <property type="match status" value="1"/>
</dbReference>
<evidence type="ECO:0000259" key="4">
    <source>
        <dbReference type="PROSITE" id="PS01124"/>
    </source>
</evidence>
<dbReference type="SUPFAM" id="SSF51182">
    <property type="entry name" value="RmlC-like cupins"/>
    <property type="match status" value="1"/>
</dbReference>
<accession>A0A9D2KYN6</accession>
<dbReference type="InterPro" id="IPR009057">
    <property type="entry name" value="Homeodomain-like_sf"/>
</dbReference>
<comment type="caution">
    <text evidence="5">The sequence shown here is derived from an EMBL/GenBank/DDBJ whole genome shotgun (WGS) entry which is preliminary data.</text>
</comment>
<dbReference type="GO" id="GO:0003700">
    <property type="term" value="F:DNA-binding transcription factor activity"/>
    <property type="evidence" value="ECO:0007669"/>
    <property type="project" value="InterPro"/>
</dbReference>
<evidence type="ECO:0000256" key="1">
    <source>
        <dbReference type="ARBA" id="ARBA00023015"/>
    </source>
</evidence>
<dbReference type="InterPro" id="IPR018062">
    <property type="entry name" value="HTH_AraC-typ_CS"/>
</dbReference>
<name>A0A9D2KYN6_9FIRM</name>
<dbReference type="PANTHER" id="PTHR43280">
    <property type="entry name" value="ARAC-FAMILY TRANSCRIPTIONAL REGULATOR"/>
    <property type="match status" value="1"/>
</dbReference>
<dbReference type="Proteomes" id="UP000886858">
    <property type="component" value="Unassembled WGS sequence"/>
</dbReference>
<evidence type="ECO:0000313" key="5">
    <source>
        <dbReference type="EMBL" id="HJA91738.1"/>
    </source>
</evidence>
<dbReference type="InterPro" id="IPR018060">
    <property type="entry name" value="HTH_AraC"/>
</dbReference>
<reference evidence="5" key="1">
    <citation type="journal article" date="2021" name="PeerJ">
        <title>Extensive microbial diversity within the chicken gut microbiome revealed by metagenomics and culture.</title>
        <authorList>
            <person name="Gilroy R."/>
            <person name="Ravi A."/>
            <person name="Getino M."/>
            <person name="Pursley I."/>
            <person name="Horton D.L."/>
            <person name="Alikhan N.F."/>
            <person name="Baker D."/>
            <person name="Gharbi K."/>
            <person name="Hall N."/>
            <person name="Watson M."/>
            <person name="Adriaenssens E.M."/>
            <person name="Foster-Nyarko E."/>
            <person name="Jarju S."/>
            <person name="Secka A."/>
            <person name="Antonio M."/>
            <person name="Oren A."/>
            <person name="Chaudhuri R.R."/>
            <person name="La Ragione R."/>
            <person name="Hildebrand F."/>
            <person name="Pallen M.J."/>
        </authorList>
    </citation>
    <scope>NUCLEOTIDE SEQUENCE</scope>
    <source>
        <strain evidence="5">CHK179-7159</strain>
    </source>
</reference>
<feature type="non-terminal residue" evidence="5">
    <location>
        <position position="252"/>
    </location>
</feature>
<dbReference type="AlphaFoldDB" id="A0A9D2KYN6"/>
<reference evidence="5" key="2">
    <citation type="submission" date="2021-04" db="EMBL/GenBank/DDBJ databases">
        <authorList>
            <person name="Gilroy R."/>
        </authorList>
    </citation>
    <scope>NUCLEOTIDE SEQUENCE</scope>
    <source>
        <strain evidence="5">CHK179-7159</strain>
    </source>
</reference>
<dbReference type="Gene3D" id="1.10.10.60">
    <property type="entry name" value="Homeodomain-like"/>
    <property type="match status" value="1"/>
</dbReference>
<keyword evidence="1" id="KW-0805">Transcription regulation</keyword>
<organism evidence="5 6">
    <name type="scientific">Candidatus Eisenbergiella merdipullorum</name>
    <dbReference type="NCBI Taxonomy" id="2838553"/>
    <lineage>
        <taxon>Bacteria</taxon>
        <taxon>Bacillati</taxon>
        <taxon>Bacillota</taxon>
        <taxon>Clostridia</taxon>
        <taxon>Lachnospirales</taxon>
        <taxon>Lachnospiraceae</taxon>
        <taxon>Eisenbergiella</taxon>
    </lineage>
</organism>
<sequence length="252" mass="29561">MQGGKIYVSELSTSKHIFNHYHFCRGNSNRRKTRVGVIIKGSGTYIYLNKKLNVNEGDIVFIPENIYCYSEWHGSPEIEVLYVSCFMHYEQFRYEPRIINCDKEIRNDLIEIANLLSTDYIKELEAYSLFYKLLQKVLPQMAQSKISYDKTLQKAIEFITDNWNTDFSIGDLAKKCCVSESTLYHLFQKELGQTPIKFQNFIKINVAMEYLEKQNYSVATISRLVGFNSENHFRKVFADITGTTPLKYRKRK</sequence>
<dbReference type="Pfam" id="PF12833">
    <property type="entry name" value="HTH_18"/>
    <property type="match status" value="1"/>
</dbReference>
<feature type="domain" description="HTH araC/xylS-type" evidence="4">
    <location>
        <begin position="153"/>
        <end position="251"/>
    </location>
</feature>
<gene>
    <name evidence="5" type="ORF">H9717_01230</name>
</gene>
<keyword evidence="2" id="KW-0238">DNA-binding</keyword>
<dbReference type="CDD" id="cd02208">
    <property type="entry name" value="cupin_RmlC-like"/>
    <property type="match status" value="1"/>
</dbReference>
<dbReference type="InterPro" id="IPR011051">
    <property type="entry name" value="RmlC_Cupin_sf"/>
</dbReference>
<dbReference type="SUPFAM" id="SSF46689">
    <property type="entry name" value="Homeodomain-like"/>
    <property type="match status" value="2"/>
</dbReference>
<dbReference type="PROSITE" id="PS00041">
    <property type="entry name" value="HTH_ARAC_FAMILY_1"/>
    <property type="match status" value="1"/>
</dbReference>
<proteinExistence type="predicted"/>
<evidence type="ECO:0000313" key="6">
    <source>
        <dbReference type="Proteomes" id="UP000886858"/>
    </source>
</evidence>
<keyword evidence="3" id="KW-0804">Transcription</keyword>
<protein>
    <submittedName>
        <fullName evidence="5">AraC family transcriptional regulator</fullName>
    </submittedName>
</protein>
<dbReference type="PROSITE" id="PS01124">
    <property type="entry name" value="HTH_ARAC_FAMILY_2"/>
    <property type="match status" value="1"/>
</dbReference>
<evidence type="ECO:0000256" key="3">
    <source>
        <dbReference type="ARBA" id="ARBA00023163"/>
    </source>
</evidence>
<dbReference type="SMART" id="SM00342">
    <property type="entry name" value="HTH_ARAC"/>
    <property type="match status" value="1"/>
</dbReference>
<dbReference type="EMBL" id="DWYY01000014">
    <property type="protein sequence ID" value="HJA91738.1"/>
    <property type="molecule type" value="Genomic_DNA"/>
</dbReference>
<dbReference type="GO" id="GO:0043565">
    <property type="term" value="F:sequence-specific DNA binding"/>
    <property type="evidence" value="ECO:0007669"/>
    <property type="project" value="InterPro"/>
</dbReference>
<evidence type="ECO:0000256" key="2">
    <source>
        <dbReference type="ARBA" id="ARBA00023125"/>
    </source>
</evidence>